<dbReference type="Gene3D" id="3.30.2310.20">
    <property type="entry name" value="RelE-like"/>
    <property type="match status" value="1"/>
</dbReference>
<gene>
    <name evidence="4" type="ORF">A3Q29_21725</name>
</gene>
<dbReference type="PANTHER" id="PTHR33755">
    <property type="entry name" value="TOXIN PARE1-RELATED"/>
    <property type="match status" value="1"/>
</dbReference>
<dbReference type="EMBL" id="LVIE01000208">
    <property type="protein sequence ID" value="OHT22853.1"/>
    <property type="molecule type" value="Genomic_DNA"/>
</dbReference>
<dbReference type="PIRSF" id="PIRSF029218">
    <property type="entry name" value="ParE"/>
    <property type="match status" value="1"/>
</dbReference>
<evidence type="ECO:0000256" key="2">
    <source>
        <dbReference type="ARBA" id="ARBA00022649"/>
    </source>
</evidence>
<comment type="similarity">
    <text evidence="1 3">Belongs to the RelE toxin family.</text>
</comment>
<dbReference type="PANTHER" id="PTHR33755:SF3">
    <property type="entry name" value="TOXIN"/>
    <property type="match status" value="1"/>
</dbReference>
<evidence type="ECO:0000256" key="1">
    <source>
        <dbReference type="ARBA" id="ARBA00006226"/>
    </source>
</evidence>
<keyword evidence="5" id="KW-1185">Reference proteome</keyword>
<dbReference type="Proteomes" id="UP000179588">
    <property type="component" value="Unassembled WGS sequence"/>
</dbReference>
<evidence type="ECO:0000313" key="5">
    <source>
        <dbReference type="Proteomes" id="UP000179588"/>
    </source>
</evidence>
<protein>
    <recommendedName>
        <fullName evidence="3">Toxin</fullName>
    </recommendedName>
</protein>
<reference evidence="4 5" key="1">
    <citation type="submission" date="2016-03" db="EMBL/GenBank/DDBJ databases">
        <title>Genome sequence of Providencia stuartii strain, isolated from the salivary glands of larval Lucilia sericata.</title>
        <authorList>
            <person name="Yuan Y."/>
            <person name="Zhang Y."/>
            <person name="Fu S."/>
            <person name="Crippen T.L."/>
            <person name="Visi D."/>
            <person name="Benbow M.E."/>
            <person name="Allen M."/>
            <person name="Tomberlin J.K."/>
            <person name="Sze S.-H."/>
            <person name="Tarone A.M."/>
        </authorList>
    </citation>
    <scope>NUCLEOTIDE SEQUENCE [LARGE SCALE GENOMIC DNA]</scope>
    <source>
        <strain evidence="4 5">Crippen</strain>
    </source>
</reference>
<dbReference type="InterPro" id="IPR028344">
    <property type="entry name" value="ParE1/4"/>
</dbReference>
<evidence type="ECO:0000256" key="3">
    <source>
        <dbReference type="PIRNR" id="PIRNR029218"/>
    </source>
</evidence>
<accession>A0A1S1HNJ7</accession>
<dbReference type="InterPro" id="IPR035093">
    <property type="entry name" value="RelE/ParE_toxin_dom_sf"/>
</dbReference>
<dbReference type="AlphaFoldDB" id="A0A1S1HNJ7"/>
<dbReference type="Pfam" id="PF05016">
    <property type="entry name" value="ParE_toxin"/>
    <property type="match status" value="1"/>
</dbReference>
<evidence type="ECO:0000313" key="4">
    <source>
        <dbReference type="EMBL" id="OHT22853.1"/>
    </source>
</evidence>
<keyword evidence="2" id="KW-1277">Toxin-antitoxin system</keyword>
<sequence length="101" mass="11966">MYKLSNLAAKDFEGIFEYTLVNFGIRKADEYTKNLQDVLEVISSNPLIGIECTEIAVGVRRHNHSKHAIFYRYRTDDIFVIRILHQQMEPLKHFYFDEINL</sequence>
<organism evidence="4 5">
    <name type="scientific">Providencia stuartii</name>
    <dbReference type="NCBI Taxonomy" id="588"/>
    <lineage>
        <taxon>Bacteria</taxon>
        <taxon>Pseudomonadati</taxon>
        <taxon>Pseudomonadota</taxon>
        <taxon>Gammaproteobacteria</taxon>
        <taxon>Enterobacterales</taxon>
        <taxon>Morganellaceae</taxon>
        <taxon>Providencia</taxon>
    </lineage>
</organism>
<name>A0A1S1HNJ7_PROST</name>
<dbReference type="InterPro" id="IPR007712">
    <property type="entry name" value="RelE/ParE_toxin"/>
</dbReference>
<comment type="caution">
    <text evidence="4">The sequence shown here is derived from an EMBL/GenBank/DDBJ whole genome shotgun (WGS) entry which is preliminary data.</text>
</comment>
<proteinExistence type="inferred from homology"/>
<dbReference type="InterPro" id="IPR051803">
    <property type="entry name" value="TA_system_RelE-like_toxin"/>
</dbReference>